<dbReference type="KEGG" id="csv:105435867"/>
<proteinExistence type="inferred from homology"/>
<dbReference type="PANTHER" id="PTHR33985:SF15">
    <property type="entry name" value="FASCICLIN-LIKE ARABINOGALACTAN PROTEIN 19"/>
    <property type="match status" value="1"/>
</dbReference>
<comment type="similarity">
    <text evidence="1">Belongs to the fasciclin-like AGP family.</text>
</comment>
<dbReference type="PANTHER" id="PTHR33985">
    <property type="entry name" value="OS02G0491300 PROTEIN-RELATED"/>
    <property type="match status" value="1"/>
</dbReference>
<dbReference type="FunFam" id="2.30.180.10:FF:000046">
    <property type="entry name" value="Fasciclin-like arabinogalactan family protein"/>
    <property type="match status" value="1"/>
</dbReference>
<keyword evidence="5" id="KW-1185">Reference proteome</keyword>
<dbReference type="Proteomes" id="UP000029981">
    <property type="component" value="Chromosome 6"/>
</dbReference>
<dbReference type="EMBL" id="CM002927">
    <property type="protein sequence ID" value="KGN47917.1"/>
    <property type="molecule type" value="Genomic_DNA"/>
</dbReference>
<evidence type="ECO:0000256" key="2">
    <source>
        <dbReference type="SAM" id="SignalP"/>
    </source>
</evidence>
<dbReference type="InterPro" id="IPR036378">
    <property type="entry name" value="FAS1_dom_sf"/>
</dbReference>
<protein>
    <recommendedName>
        <fullName evidence="3">FAS1 domain-containing protein</fullName>
    </recommendedName>
</protein>
<feature type="chain" id="PRO_5001965278" description="FAS1 domain-containing protein" evidence="2">
    <location>
        <begin position="33"/>
        <end position="341"/>
    </location>
</feature>
<feature type="domain" description="FAS1" evidence="3">
    <location>
        <begin position="37"/>
        <end position="174"/>
    </location>
</feature>
<dbReference type="Gramene" id="KGN47917">
    <property type="protein sequence ID" value="KGN47917"/>
    <property type="gene ID" value="Csa_6G411210"/>
</dbReference>
<name>A0A0A0KHQ8_CUCSA</name>
<dbReference type="PROSITE" id="PS50213">
    <property type="entry name" value="FAS1"/>
    <property type="match status" value="1"/>
</dbReference>
<dbReference type="SMART" id="SM00554">
    <property type="entry name" value="FAS1"/>
    <property type="match status" value="1"/>
</dbReference>
<reference evidence="4 5" key="4">
    <citation type="journal article" date="2011" name="BMC Genomics">
        <title>RNA-Seq improves annotation of protein-coding genes in the cucumber genome.</title>
        <authorList>
            <person name="Li Z."/>
            <person name="Zhang Z."/>
            <person name="Yan P."/>
            <person name="Huang S."/>
            <person name="Fei Z."/>
            <person name="Lin K."/>
        </authorList>
    </citation>
    <scope>NUCLEOTIDE SEQUENCE [LARGE SCALE GENOMIC DNA]</scope>
    <source>
        <strain evidence="5">cv. 9930</strain>
    </source>
</reference>
<gene>
    <name evidence="4" type="ORF">Csa_6G411210</name>
</gene>
<organism evidence="4 5">
    <name type="scientific">Cucumis sativus</name>
    <name type="common">Cucumber</name>
    <dbReference type="NCBI Taxonomy" id="3659"/>
    <lineage>
        <taxon>Eukaryota</taxon>
        <taxon>Viridiplantae</taxon>
        <taxon>Streptophyta</taxon>
        <taxon>Embryophyta</taxon>
        <taxon>Tracheophyta</taxon>
        <taxon>Spermatophyta</taxon>
        <taxon>Magnoliopsida</taxon>
        <taxon>eudicotyledons</taxon>
        <taxon>Gunneridae</taxon>
        <taxon>Pentapetalae</taxon>
        <taxon>rosids</taxon>
        <taxon>fabids</taxon>
        <taxon>Cucurbitales</taxon>
        <taxon>Cucurbitaceae</taxon>
        <taxon>Benincaseae</taxon>
        <taxon>Cucumis</taxon>
    </lineage>
</organism>
<dbReference type="InterPro" id="IPR000782">
    <property type="entry name" value="FAS1_domain"/>
</dbReference>
<dbReference type="SUPFAM" id="SSF82153">
    <property type="entry name" value="FAS1 domain"/>
    <property type="match status" value="1"/>
</dbReference>
<evidence type="ECO:0000259" key="3">
    <source>
        <dbReference type="PROSITE" id="PS50213"/>
    </source>
</evidence>
<feature type="signal peptide" evidence="2">
    <location>
        <begin position="1"/>
        <end position="32"/>
    </location>
</feature>
<keyword evidence="2" id="KW-0732">Signal</keyword>
<dbReference type="OrthoDB" id="1937685at2759"/>
<reference evidence="4 5" key="1">
    <citation type="journal article" date="2009" name="Nat. Genet.">
        <title>The genome of the cucumber, Cucumis sativus L.</title>
        <authorList>
            <person name="Huang S."/>
            <person name="Li R."/>
            <person name="Zhang Z."/>
            <person name="Li L."/>
            <person name="Gu X."/>
            <person name="Fan W."/>
            <person name="Lucas W.J."/>
            <person name="Wang X."/>
            <person name="Xie B."/>
            <person name="Ni P."/>
            <person name="Ren Y."/>
            <person name="Zhu H."/>
            <person name="Li J."/>
            <person name="Lin K."/>
            <person name="Jin W."/>
            <person name="Fei Z."/>
            <person name="Li G."/>
            <person name="Staub J."/>
            <person name="Kilian A."/>
            <person name="van der Vossen E.A."/>
            <person name="Wu Y."/>
            <person name="Guo J."/>
            <person name="He J."/>
            <person name="Jia Z."/>
            <person name="Ren Y."/>
            <person name="Tian G."/>
            <person name="Lu Y."/>
            <person name="Ruan J."/>
            <person name="Qian W."/>
            <person name="Wang M."/>
            <person name="Huang Q."/>
            <person name="Li B."/>
            <person name="Xuan Z."/>
            <person name="Cao J."/>
            <person name="Asan"/>
            <person name="Wu Z."/>
            <person name="Zhang J."/>
            <person name="Cai Q."/>
            <person name="Bai Y."/>
            <person name="Zhao B."/>
            <person name="Han Y."/>
            <person name="Li Y."/>
            <person name="Li X."/>
            <person name="Wang S."/>
            <person name="Shi Q."/>
            <person name="Liu S."/>
            <person name="Cho W.K."/>
            <person name="Kim J.Y."/>
            <person name="Xu Y."/>
            <person name="Heller-Uszynska K."/>
            <person name="Miao H."/>
            <person name="Cheng Z."/>
            <person name="Zhang S."/>
            <person name="Wu J."/>
            <person name="Yang Y."/>
            <person name="Kang H."/>
            <person name="Li M."/>
            <person name="Liang H."/>
            <person name="Ren X."/>
            <person name="Shi Z."/>
            <person name="Wen M."/>
            <person name="Jian M."/>
            <person name="Yang H."/>
            <person name="Zhang G."/>
            <person name="Yang Z."/>
            <person name="Chen R."/>
            <person name="Liu S."/>
            <person name="Li J."/>
            <person name="Ma L."/>
            <person name="Liu H."/>
            <person name="Zhou Y."/>
            <person name="Zhao J."/>
            <person name="Fang X."/>
            <person name="Li G."/>
            <person name="Fang L."/>
            <person name="Li Y."/>
            <person name="Liu D."/>
            <person name="Zheng H."/>
            <person name="Zhang Y."/>
            <person name="Qin N."/>
            <person name="Li Z."/>
            <person name="Yang G."/>
            <person name="Yang S."/>
            <person name="Bolund L."/>
            <person name="Kristiansen K."/>
            <person name="Zheng H."/>
            <person name="Li S."/>
            <person name="Zhang X."/>
            <person name="Yang H."/>
            <person name="Wang J."/>
            <person name="Sun R."/>
            <person name="Zhang B."/>
            <person name="Jiang S."/>
            <person name="Wang J."/>
            <person name="Du Y."/>
            <person name="Li S."/>
        </authorList>
    </citation>
    <scope>NUCLEOTIDE SEQUENCE [LARGE SCALE GENOMIC DNA]</scope>
    <source>
        <strain evidence="5">cv. 9930</strain>
    </source>
</reference>
<dbReference type="OMA" id="TSAAWMM"/>
<dbReference type="STRING" id="3659.A0A0A0KHQ8"/>
<dbReference type="Pfam" id="PF02469">
    <property type="entry name" value="Fasciclin"/>
    <property type="match status" value="1"/>
</dbReference>
<accession>A0A0A0KHQ8</accession>
<dbReference type="InterPro" id="IPR052806">
    <property type="entry name" value="Fasciclin-like_AGP"/>
</dbReference>
<reference evidence="4 5" key="3">
    <citation type="journal article" date="2010" name="BMC Genomics">
        <title>Transcriptome sequencing and comparative analysis of cucumber flowers with different sex types.</title>
        <authorList>
            <person name="Guo S."/>
            <person name="Zheng Y."/>
            <person name="Joung J.G."/>
            <person name="Liu S."/>
            <person name="Zhang Z."/>
            <person name="Crasta O.R."/>
            <person name="Sobral B.W."/>
            <person name="Xu Y."/>
            <person name="Huang S."/>
            <person name="Fei Z."/>
        </authorList>
    </citation>
    <scope>NUCLEOTIDE SEQUENCE [LARGE SCALE GENOMIC DNA]</scope>
    <source>
        <strain evidence="5">cv. 9930</strain>
    </source>
</reference>
<dbReference type="Gene3D" id="2.30.180.10">
    <property type="entry name" value="FAS1 domain"/>
    <property type="match status" value="1"/>
</dbReference>
<dbReference type="AlphaFoldDB" id="A0A0A0KHQ8"/>
<reference evidence="4 5" key="2">
    <citation type="journal article" date="2009" name="PLoS ONE">
        <title>An integrated genetic and cytogenetic map of the cucumber genome.</title>
        <authorList>
            <person name="Ren Y."/>
            <person name="Zhang Z."/>
            <person name="Liu J."/>
            <person name="Staub J.E."/>
            <person name="Han Y."/>
            <person name="Cheng Z."/>
            <person name="Li X."/>
            <person name="Lu J."/>
            <person name="Miao H."/>
            <person name="Kang H."/>
            <person name="Xie B."/>
            <person name="Gu X."/>
            <person name="Wang X."/>
            <person name="Du Y."/>
            <person name="Jin W."/>
            <person name="Huang S."/>
        </authorList>
    </citation>
    <scope>NUCLEOTIDE SEQUENCE [LARGE SCALE GENOMIC DNA]</scope>
    <source>
        <strain evidence="5">cv. 9930</strain>
    </source>
</reference>
<evidence type="ECO:0000313" key="5">
    <source>
        <dbReference type="Proteomes" id="UP000029981"/>
    </source>
</evidence>
<sequence>MAFQVRMMIGLRLHVAILMISLLLTKTSFVSSIPTQELDAMLSVVRAQGYNLFSNAITTSDLYLDLLTAAPNASFTLFAPTDSSLFAIAMTQSASAYTATLRYHCLPRRFSLFDLNRLPSQVPIQTLLPSQYVSLTRRLRGSSSDAIFVNGVNIVLPGLYYSRHVAVHGLEGILSLHSQIQFPYYSLPPLSPFLPSAPSSFPPKENRDFTGPAADRSIGISSVFPPLSPSNSLNKTIDLPFNHTFLGPSPERSNFQFEPPVTSSVSPSTISPILPPAVSNEVTPSTPLTSTSAAWMMKPEDGLNGETVDEYDPSNWMAFGFTEENSKNVDVEDSHPRPNVL</sequence>
<evidence type="ECO:0000313" key="4">
    <source>
        <dbReference type="EMBL" id="KGN47917.1"/>
    </source>
</evidence>
<evidence type="ECO:0000256" key="1">
    <source>
        <dbReference type="ARBA" id="ARBA00007843"/>
    </source>
</evidence>